<proteinExistence type="predicted"/>
<evidence type="ECO:0000313" key="1">
    <source>
        <dbReference type="EMBL" id="GFA61438.1"/>
    </source>
</evidence>
<organism evidence="1">
    <name type="scientific">Tanacetum cinerariifolium</name>
    <name type="common">Dalmatian daisy</name>
    <name type="synonym">Chrysanthemum cinerariifolium</name>
    <dbReference type="NCBI Taxonomy" id="118510"/>
    <lineage>
        <taxon>Eukaryota</taxon>
        <taxon>Viridiplantae</taxon>
        <taxon>Streptophyta</taxon>
        <taxon>Embryophyta</taxon>
        <taxon>Tracheophyta</taxon>
        <taxon>Spermatophyta</taxon>
        <taxon>Magnoliopsida</taxon>
        <taxon>eudicotyledons</taxon>
        <taxon>Gunneridae</taxon>
        <taxon>Pentapetalae</taxon>
        <taxon>asterids</taxon>
        <taxon>campanulids</taxon>
        <taxon>Asterales</taxon>
        <taxon>Asteraceae</taxon>
        <taxon>Asteroideae</taxon>
        <taxon>Anthemideae</taxon>
        <taxon>Anthemidinae</taxon>
        <taxon>Tanacetum</taxon>
    </lineage>
</organism>
<name>A0A699JWF1_TANCI</name>
<accession>A0A699JWF1</accession>
<protein>
    <submittedName>
        <fullName evidence="1">Probable prolyl 4-hydroxylase 10 isoform X1</fullName>
    </submittedName>
</protein>
<sequence>HARIMYANGHLARDCNFSYDGIDLPHMEKSTVVDNVTNTSKDSRLRTSSGKFMDRGQDETIRAIGLHFLTWDL</sequence>
<gene>
    <name evidence="1" type="ORF">Tci_633410</name>
</gene>
<dbReference type="AlphaFoldDB" id="A0A699JWF1"/>
<reference evidence="1" key="1">
    <citation type="journal article" date="2019" name="Sci. Rep.">
        <title>Draft genome of Tanacetum cinerariifolium, the natural source of mosquito coil.</title>
        <authorList>
            <person name="Yamashiro T."/>
            <person name="Shiraishi A."/>
            <person name="Satake H."/>
            <person name="Nakayama K."/>
        </authorList>
    </citation>
    <scope>NUCLEOTIDE SEQUENCE</scope>
</reference>
<dbReference type="EMBL" id="BKCJ010455419">
    <property type="protein sequence ID" value="GFA61438.1"/>
    <property type="molecule type" value="Genomic_DNA"/>
</dbReference>
<comment type="caution">
    <text evidence="1">The sequence shown here is derived from an EMBL/GenBank/DDBJ whole genome shotgun (WGS) entry which is preliminary data.</text>
</comment>
<feature type="non-terminal residue" evidence="1">
    <location>
        <position position="1"/>
    </location>
</feature>